<keyword evidence="4 10" id="KW-0378">Hydrolase</keyword>
<evidence type="ECO:0000259" key="11">
    <source>
        <dbReference type="Pfam" id="PF00117"/>
    </source>
</evidence>
<comment type="catalytic activity">
    <reaction evidence="8 10">
        <text>5-[(5-phospho-1-deoxy-D-ribulos-1-ylimino)methylamino]-1-(5-phospho-beta-D-ribosyl)imidazole-4-carboxamide + L-glutamine = D-erythro-1-(imidazol-4-yl)glycerol 3-phosphate + 5-amino-1-(5-phospho-beta-D-ribosyl)imidazole-4-carboxamide + L-glutamate + H(+)</text>
        <dbReference type="Rhea" id="RHEA:24793"/>
        <dbReference type="ChEBI" id="CHEBI:15378"/>
        <dbReference type="ChEBI" id="CHEBI:29985"/>
        <dbReference type="ChEBI" id="CHEBI:58278"/>
        <dbReference type="ChEBI" id="CHEBI:58359"/>
        <dbReference type="ChEBI" id="CHEBI:58475"/>
        <dbReference type="ChEBI" id="CHEBI:58525"/>
        <dbReference type="EC" id="4.3.2.10"/>
    </reaction>
</comment>
<sequence>MIAIIDYDAGNIKSLQFALNKLKMESVLTKDPEIIKNSSSIILPGVGAFKDAIASLNELGMTEVIREEVMNGKPILGICLGMQLFYETSYEDGEWEGIGLLKGSVNRIPDIVKVPHMGWNTIQKHQESPLFHNISEGPFVYFVHSYAIGGNYEKDTLVSSSQYGITVPAIVQKGNVTGMQFHPEKSGDVGLQLLKNYEEMIS</sequence>
<comment type="pathway">
    <text evidence="1 10">Amino-acid biosynthesis; L-histidine biosynthesis; L-histidine from 5-phospho-alpha-D-ribose 1-diphosphate: step 5/9.</text>
</comment>
<protein>
    <recommendedName>
        <fullName evidence="10">Imidazole glycerol phosphate synthase subunit HisH</fullName>
        <ecNumber evidence="10">4.3.2.10</ecNumber>
    </recommendedName>
    <alternativeName>
        <fullName evidence="10">IGP synthase glutaminase subunit</fullName>
        <ecNumber evidence="10">3.5.1.2</ecNumber>
    </alternativeName>
    <alternativeName>
        <fullName evidence="10">IGP synthase subunit HisH</fullName>
    </alternativeName>
    <alternativeName>
        <fullName evidence="10">ImGP synthase subunit HisH</fullName>
        <shortName evidence="10">IGPS subunit HisH</shortName>
    </alternativeName>
</protein>
<keyword evidence="5 10" id="KW-0315">Glutamine amidotransferase</keyword>
<dbReference type="InterPro" id="IPR017926">
    <property type="entry name" value="GATASE"/>
</dbReference>
<keyword evidence="7 10" id="KW-0456">Lyase</keyword>
<reference evidence="12 13" key="1">
    <citation type="submission" date="2015-07" db="EMBL/GenBank/DDBJ databases">
        <title>High-quality draft genome sequence of Oceanobacillus caeni HM6, a bacillus isolated from a human feces.</title>
        <authorList>
            <person name="Kumar J."/>
            <person name="Verma M.K."/>
            <person name="Pandey R."/>
            <person name="Bhambi M."/>
            <person name="Chauhan N."/>
        </authorList>
    </citation>
    <scope>NUCLEOTIDE SEQUENCE [LARGE SCALE GENOMIC DNA]</scope>
    <source>
        <strain evidence="12 13">HM6</strain>
    </source>
</reference>
<dbReference type="GO" id="GO:0016757">
    <property type="term" value="F:glycosyltransferase activity"/>
    <property type="evidence" value="ECO:0007669"/>
    <property type="project" value="UniProtKB-KW"/>
</dbReference>
<feature type="active site" description="Nucleophile" evidence="10">
    <location>
        <position position="79"/>
    </location>
</feature>
<dbReference type="PANTHER" id="PTHR42701:SF1">
    <property type="entry name" value="IMIDAZOLE GLYCEROL PHOSPHATE SYNTHASE SUBUNIT HISH"/>
    <property type="match status" value="1"/>
</dbReference>
<evidence type="ECO:0000256" key="4">
    <source>
        <dbReference type="ARBA" id="ARBA00022801"/>
    </source>
</evidence>
<comment type="subcellular location">
    <subcellularLocation>
        <location evidence="10">Cytoplasm</location>
    </subcellularLocation>
</comment>
<evidence type="ECO:0000256" key="3">
    <source>
        <dbReference type="ARBA" id="ARBA00022605"/>
    </source>
</evidence>
<gene>
    <name evidence="10 12" type="primary">hisH</name>
    <name evidence="12" type="ORF">AFL42_03070</name>
</gene>
<dbReference type="InterPro" id="IPR010139">
    <property type="entry name" value="Imidazole-glycPsynth_HisH"/>
</dbReference>
<evidence type="ECO:0000313" key="12">
    <source>
        <dbReference type="EMBL" id="KPH77592.1"/>
    </source>
</evidence>
<dbReference type="Pfam" id="PF00117">
    <property type="entry name" value="GATase"/>
    <property type="match status" value="1"/>
</dbReference>
<evidence type="ECO:0000256" key="10">
    <source>
        <dbReference type="HAMAP-Rule" id="MF_00278"/>
    </source>
</evidence>
<dbReference type="Proteomes" id="UP000037854">
    <property type="component" value="Unassembled WGS sequence"/>
</dbReference>
<keyword evidence="12" id="KW-0808">Transferase</keyword>
<evidence type="ECO:0000256" key="8">
    <source>
        <dbReference type="ARBA" id="ARBA00047838"/>
    </source>
</evidence>
<evidence type="ECO:0000256" key="2">
    <source>
        <dbReference type="ARBA" id="ARBA00011152"/>
    </source>
</evidence>
<keyword evidence="13" id="KW-1185">Reference proteome</keyword>
<dbReference type="HAMAP" id="MF_00278">
    <property type="entry name" value="HisH"/>
    <property type="match status" value="1"/>
</dbReference>
<dbReference type="InterPro" id="IPR029062">
    <property type="entry name" value="Class_I_gatase-like"/>
</dbReference>
<feature type="active site" evidence="10">
    <location>
        <position position="184"/>
    </location>
</feature>
<keyword evidence="3 10" id="KW-0028">Amino-acid biosynthesis</keyword>
<dbReference type="SUPFAM" id="SSF52317">
    <property type="entry name" value="Class I glutamine amidotransferase-like"/>
    <property type="match status" value="1"/>
</dbReference>
<dbReference type="PANTHER" id="PTHR42701">
    <property type="entry name" value="IMIDAZOLE GLYCEROL PHOSPHATE SYNTHASE SUBUNIT HISH"/>
    <property type="match status" value="1"/>
</dbReference>
<dbReference type="PIRSF" id="PIRSF000495">
    <property type="entry name" value="Amidotransf_hisH"/>
    <property type="match status" value="1"/>
</dbReference>
<dbReference type="EMBL" id="LGTK01000006">
    <property type="protein sequence ID" value="KPH77592.1"/>
    <property type="molecule type" value="Genomic_DNA"/>
</dbReference>
<comment type="caution">
    <text evidence="12">The sequence shown here is derived from an EMBL/GenBank/DDBJ whole genome shotgun (WGS) entry which is preliminary data.</text>
</comment>
<organism evidence="12 13">
    <name type="scientific">Oceanobacillus caeni</name>
    <dbReference type="NCBI Taxonomy" id="405946"/>
    <lineage>
        <taxon>Bacteria</taxon>
        <taxon>Bacillati</taxon>
        <taxon>Bacillota</taxon>
        <taxon>Bacilli</taxon>
        <taxon>Bacillales</taxon>
        <taxon>Bacillaceae</taxon>
        <taxon>Oceanobacillus</taxon>
    </lineage>
</organism>
<dbReference type="EC" id="4.3.2.10" evidence="10"/>
<dbReference type="PROSITE" id="PS51273">
    <property type="entry name" value="GATASE_TYPE_1"/>
    <property type="match status" value="1"/>
</dbReference>
<comment type="function">
    <text evidence="10">IGPS catalyzes the conversion of PRFAR and glutamine to IGP, AICAR and glutamate. The HisH subunit catalyzes the hydrolysis of glutamine to glutamate and ammonia as part of the synthesis of IGP and AICAR. The resulting ammonia molecule is channeled to the active site of HisF.</text>
</comment>
<keyword evidence="12" id="KW-0328">Glycosyltransferase</keyword>
<evidence type="ECO:0000256" key="6">
    <source>
        <dbReference type="ARBA" id="ARBA00023102"/>
    </source>
</evidence>
<feature type="active site" evidence="10">
    <location>
        <position position="182"/>
    </location>
</feature>
<evidence type="ECO:0000256" key="9">
    <source>
        <dbReference type="ARBA" id="ARBA00049534"/>
    </source>
</evidence>
<keyword evidence="10" id="KW-0963">Cytoplasm</keyword>
<dbReference type="Gene3D" id="3.40.50.880">
    <property type="match status" value="1"/>
</dbReference>
<name>A0ABR5MMA8_9BACI</name>
<feature type="domain" description="Glutamine amidotransferase" evidence="11">
    <location>
        <begin position="4"/>
        <end position="189"/>
    </location>
</feature>
<proteinExistence type="inferred from homology"/>
<comment type="catalytic activity">
    <reaction evidence="9 10">
        <text>L-glutamine + H2O = L-glutamate + NH4(+)</text>
        <dbReference type="Rhea" id="RHEA:15889"/>
        <dbReference type="ChEBI" id="CHEBI:15377"/>
        <dbReference type="ChEBI" id="CHEBI:28938"/>
        <dbReference type="ChEBI" id="CHEBI:29985"/>
        <dbReference type="ChEBI" id="CHEBI:58359"/>
        <dbReference type="EC" id="3.5.1.2"/>
    </reaction>
</comment>
<keyword evidence="6 10" id="KW-0368">Histidine biosynthesis</keyword>
<evidence type="ECO:0000256" key="7">
    <source>
        <dbReference type="ARBA" id="ARBA00023239"/>
    </source>
</evidence>
<evidence type="ECO:0000313" key="13">
    <source>
        <dbReference type="Proteomes" id="UP000037854"/>
    </source>
</evidence>
<comment type="subunit">
    <text evidence="2 10">Heterodimer of HisH and HisF.</text>
</comment>
<dbReference type="NCBIfam" id="TIGR01855">
    <property type="entry name" value="IMP_synth_hisH"/>
    <property type="match status" value="1"/>
</dbReference>
<evidence type="ECO:0000256" key="1">
    <source>
        <dbReference type="ARBA" id="ARBA00005091"/>
    </source>
</evidence>
<evidence type="ECO:0000256" key="5">
    <source>
        <dbReference type="ARBA" id="ARBA00022962"/>
    </source>
</evidence>
<dbReference type="CDD" id="cd01748">
    <property type="entry name" value="GATase1_IGP_Synthase"/>
    <property type="match status" value="1"/>
</dbReference>
<dbReference type="EC" id="3.5.1.2" evidence="10"/>
<dbReference type="RefSeq" id="WP_060667817.1">
    <property type="nucleotide sequence ID" value="NZ_JARTGE010000006.1"/>
</dbReference>
<accession>A0ABR5MMA8</accession>